<feature type="region of interest" description="Disordered" evidence="3">
    <location>
        <begin position="1"/>
        <end position="22"/>
    </location>
</feature>
<protein>
    <submittedName>
        <fullName evidence="5">P-loop containing nucleoside triphosphate hydrolase protein</fullName>
    </submittedName>
</protein>
<name>A0AAD6YL69_9AGAR</name>
<dbReference type="GO" id="GO:0034040">
    <property type="term" value="F:ATPase-coupled lipid transmembrane transporter activity"/>
    <property type="evidence" value="ECO:0007669"/>
    <property type="project" value="TreeGrafter"/>
</dbReference>
<feature type="non-terminal residue" evidence="5">
    <location>
        <position position="662"/>
    </location>
</feature>
<gene>
    <name evidence="5" type="ORF">GGX14DRAFT_429218</name>
</gene>
<dbReference type="PANTHER" id="PTHR24221:SF646">
    <property type="entry name" value="HAEMOLYSIN SECRETION ATP-BINDING PROTEIN"/>
    <property type="match status" value="1"/>
</dbReference>
<dbReference type="Pfam" id="PF00005">
    <property type="entry name" value="ABC_tran"/>
    <property type="match status" value="1"/>
</dbReference>
<organism evidence="5 6">
    <name type="scientific">Mycena pura</name>
    <dbReference type="NCBI Taxonomy" id="153505"/>
    <lineage>
        <taxon>Eukaryota</taxon>
        <taxon>Fungi</taxon>
        <taxon>Dikarya</taxon>
        <taxon>Basidiomycota</taxon>
        <taxon>Agaricomycotina</taxon>
        <taxon>Agaricomycetes</taxon>
        <taxon>Agaricomycetidae</taxon>
        <taxon>Agaricales</taxon>
        <taxon>Marasmiineae</taxon>
        <taxon>Mycenaceae</taxon>
        <taxon>Mycena</taxon>
    </lineage>
</organism>
<dbReference type="GO" id="GO:0016887">
    <property type="term" value="F:ATP hydrolysis activity"/>
    <property type="evidence" value="ECO:0007669"/>
    <property type="project" value="InterPro"/>
</dbReference>
<sequence length="662" mass="75396">RRRRSHRPPTEQPEGSFDPEDTSKVRHTKIGVWYLYEQKAEIEPSLKLVPGFLEAKLIFEKYHEMKGSFPYVWRMLKEIASIRACWWPFAGYFQALTLKDFSLRIDAEQIYRYSGQLLNSVQNAVQHRTVDRHVLFKVAASRLICSAVSRLLRFGEGLLYRPLNERILRHYAVQSFRARARLDVPTYSDSAILRQLDNSSTSSRTSVAWTNFSVLVNMLGAQRDGPLLATLSFGHALFRKKTDKGMTSLHEMVHDQQHRKEIVAGGLAEYLVSSYGQAVQRLGSNAVHFFEAYQVHTRSNRLRLSTFLSDSLRELPQIVFTLRAVQYPSDIPLSLASLNLITQTTSRFSRTLFDLFEQTGSVAENLASIRKMYETYSIPNVVVDGNKPFPEDQRSLDMGISIEFRNVSFRYPGSKQEVLRNVSFKIQQEIGVNGSGKSTILKLIARLYDPTDGSILINDQDIQTFRIPDLRRATSVLFQDYTHFPLSIKDNIGLGDLNNACDEEKIREAARLGGAADFIERLDEGFDTFLVRPVKDVYSQLPQGRSVEYSCIRFTGNMSTHSKELSGGQMQRIALSRTFMRSEGVGLLCFDEPSASLDPAAEHDLFERLRLLRGNKTMIFSSHRFGNLTRHADRILTAHDELMKKGGGYAKIWMLQAQAFLA</sequence>
<dbReference type="InterPro" id="IPR003439">
    <property type="entry name" value="ABC_transporter-like_ATP-bd"/>
</dbReference>
<dbReference type="Gene3D" id="3.40.50.300">
    <property type="entry name" value="P-loop containing nucleotide triphosphate hydrolases"/>
    <property type="match status" value="1"/>
</dbReference>
<dbReference type="InterPro" id="IPR039421">
    <property type="entry name" value="Type_1_exporter"/>
</dbReference>
<evidence type="ECO:0000313" key="5">
    <source>
        <dbReference type="EMBL" id="KAJ7222601.1"/>
    </source>
</evidence>
<evidence type="ECO:0000313" key="6">
    <source>
        <dbReference type="Proteomes" id="UP001219525"/>
    </source>
</evidence>
<keyword evidence="1" id="KW-0547">Nucleotide-binding</keyword>
<dbReference type="InterPro" id="IPR017871">
    <property type="entry name" value="ABC_transporter-like_CS"/>
</dbReference>
<dbReference type="PANTHER" id="PTHR24221">
    <property type="entry name" value="ATP-BINDING CASSETTE SUB-FAMILY B"/>
    <property type="match status" value="1"/>
</dbReference>
<dbReference type="AlphaFoldDB" id="A0AAD6YL69"/>
<comment type="caution">
    <text evidence="5">The sequence shown here is derived from an EMBL/GenBank/DDBJ whole genome shotgun (WGS) entry which is preliminary data.</text>
</comment>
<feature type="domain" description="ABC transporter" evidence="4">
    <location>
        <begin position="402"/>
        <end position="661"/>
    </location>
</feature>
<accession>A0AAD6YL69</accession>
<keyword evidence="2" id="KW-0067">ATP-binding</keyword>
<dbReference type="InterPro" id="IPR003593">
    <property type="entry name" value="AAA+_ATPase"/>
</dbReference>
<reference evidence="5" key="1">
    <citation type="submission" date="2023-03" db="EMBL/GenBank/DDBJ databases">
        <title>Massive genome expansion in bonnet fungi (Mycena s.s.) driven by repeated elements and novel gene families across ecological guilds.</title>
        <authorList>
            <consortium name="Lawrence Berkeley National Laboratory"/>
            <person name="Harder C.B."/>
            <person name="Miyauchi S."/>
            <person name="Viragh M."/>
            <person name="Kuo A."/>
            <person name="Thoen E."/>
            <person name="Andreopoulos B."/>
            <person name="Lu D."/>
            <person name="Skrede I."/>
            <person name="Drula E."/>
            <person name="Henrissat B."/>
            <person name="Morin E."/>
            <person name="Kohler A."/>
            <person name="Barry K."/>
            <person name="LaButti K."/>
            <person name="Morin E."/>
            <person name="Salamov A."/>
            <person name="Lipzen A."/>
            <person name="Mereny Z."/>
            <person name="Hegedus B."/>
            <person name="Baldrian P."/>
            <person name="Stursova M."/>
            <person name="Weitz H."/>
            <person name="Taylor A."/>
            <person name="Grigoriev I.V."/>
            <person name="Nagy L.G."/>
            <person name="Martin F."/>
            <person name="Kauserud H."/>
        </authorList>
    </citation>
    <scope>NUCLEOTIDE SEQUENCE</scope>
    <source>
        <strain evidence="5">9144</strain>
    </source>
</reference>
<proteinExistence type="predicted"/>
<keyword evidence="6" id="KW-1185">Reference proteome</keyword>
<dbReference type="PROSITE" id="PS00211">
    <property type="entry name" value="ABC_TRANSPORTER_1"/>
    <property type="match status" value="1"/>
</dbReference>
<dbReference type="SUPFAM" id="SSF52540">
    <property type="entry name" value="P-loop containing nucleoside triphosphate hydrolases"/>
    <property type="match status" value="1"/>
</dbReference>
<dbReference type="GO" id="GO:0005524">
    <property type="term" value="F:ATP binding"/>
    <property type="evidence" value="ECO:0007669"/>
    <property type="project" value="UniProtKB-KW"/>
</dbReference>
<keyword evidence="5" id="KW-0378">Hydrolase</keyword>
<dbReference type="PROSITE" id="PS50893">
    <property type="entry name" value="ABC_TRANSPORTER_2"/>
    <property type="match status" value="1"/>
</dbReference>
<dbReference type="InterPro" id="IPR027417">
    <property type="entry name" value="P-loop_NTPase"/>
</dbReference>
<evidence type="ECO:0000256" key="1">
    <source>
        <dbReference type="ARBA" id="ARBA00022741"/>
    </source>
</evidence>
<dbReference type="SMART" id="SM00382">
    <property type="entry name" value="AAA"/>
    <property type="match status" value="1"/>
</dbReference>
<evidence type="ECO:0000256" key="3">
    <source>
        <dbReference type="SAM" id="MobiDB-lite"/>
    </source>
</evidence>
<dbReference type="EMBL" id="JARJCW010000007">
    <property type="protein sequence ID" value="KAJ7222601.1"/>
    <property type="molecule type" value="Genomic_DNA"/>
</dbReference>
<evidence type="ECO:0000259" key="4">
    <source>
        <dbReference type="PROSITE" id="PS50893"/>
    </source>
</evidence>
<dbReference type="Proteomes" id="UP001219525">
    <property type="component" value="Unassembled WGS sequence"/>
</dbReference>
<evidence type="ECO:0000256" key="2">
    <source>
        <dbReference type="ARBA" id="ARBA00022840"/>
    </source>
</evidence>